<dbReference type="Gene3D" id="1.10.390.10">
    <property type="entry name" value="Neutral Protease Domain 2"/>
    <property type="match status" value="1"/>
</dbReference>
<proteinExistence type="predicted"/>
<dbReference type="Gene3D" id="2.60.40.3650">
    <property type="match status" value="1"/>
</dbReference>
<keyword evidence="3" id="KW-0645">Protease</keyword>
<organism evidence="3 4">
    <name type="scientific">Paraburkholderia caballeronis</name>
    <dbReference type="NCBI Taxonomy" id="416943"/>
    <lineage>
        <taxon>Bacteria</taxon>
        <taxon>Pseudomonadati</taxon>
        <taxon>Pseudomonadota</taxon>
        <taxon>Betaproteobacteria</taxon>
        <taxon>Burkholderiales</taxon>
        <taxon>Burkholderiaceae</taxon>
        <taxon>Paraburkholderia</taxon>
    </lineage>
</organism>
<gene>
    <name evidence="3" type="ORF">SAMN05192542_104592</name>
</gene>
<dbReference type="Pfam" id="PF05299">
    <property type="entry name" value="Peptidase_M61"/>
    <property type="match status" value="1"/>
</dbReference>
<dbReference type="GO" id="GO:0006508">
    <property type="term" value="P:proteolysis"/>
    <property type="evidence" value="ECO:0007669"/>
    <property type="project" value="UniProtKB-KW"/>
</dbReference>
<keyword evidence="4" id="KW-1185">Reference proteome</keyword>
<dbReference type="PIRSF" id="PIRSF016493">
    <property type="entry name" value="Glycyl_aminpptds"/>
    <property type="match status" value="1"/>
</dbReference>
<dbReference type="InterPro" id="IPR007963">
    <property type="entry name" value="Peptidase_M61_catalytic"/>
</dbReference>
<dbReference type="RefSeq" id="WP_090547457.1">
    <property type="nucleotide sequence ID" value="NZ_FNSR01000002.1"/>
</dbReference>
<dbReference type="SUPFAM" id="SSF55486">
    <property type="entry name" value="Metalloproteases ('zincins'), catalytic domain"/>
    <property type="match status" value="1"/>
</dbReference>
<reference evidence="4" key="1">
    <citation type="submission" date="2016-10" db="EMBL/GenBank/DDBJ databases">
        <authorList>
            <person name="Varghese N."/>
            <person name="Submissions S."/>
        </authorList>
    </citation>
    <scope>NUCLEOTIDE SEQUENCE [LARGE SCALE GENOMIC DNA]</scope>
    <source>
        <strain evidence="4">LMG 26416</strain>
    </source>
</reference>
<dbReference type="OrthoDB" id="9778516at2"/>
<feature type="domain" description="Peptidase M61 N-terminal" evidence="2">
    <location>
        <begin position="4"/>
        <end position="173"/>
    </location>
</feature>
<dbReference type="STRING" id="416943.SAMN05445871_3584"/>
<dbReference type="GO" id="GO:0008237">
    <property type="term" value="F:metallopeptidase activity"/>
    <property type="evidence" value="ECO:0007669"/>
    <property type="project" value="UniProtKB-KW"/>
</dbReference>
<evidence type="ECO:0000259" key="2">
    <source>
        <dbReference type="Pfam" id="PF17899"/>
    </source>
</evidence>
<evidence type="ECO:0000259" key="1">
    <source>
        <dbReference type="Pfam" id="PF05299"/>
    </source>
</evidence>
<dbReference type="SUPFAM" id="SSF50156">
    <property type="entry name" value="PDZ domain-like"/>
    <property type="match status" value="1"/>
</dbReference>
<protein>
    <submittedName>
        <fullName evidence="3">Predicted metalloprotease, contains C-terminal PDZ domain</fullName>
    </submittedName>
</protein>
<dbReference type="AlphaFoldDB" id="A0A1H7M2J0"/>
<keyword evidence="3" id="KW-0482">Metalloprotease</keyword>
<dbReference type="Pfam" id="PF17899">
    <property type="entry name" value="Peptidase_M61_N"/>
    <property type="match status" value="1"/>
</dbReference>
<name>A0A1H7M2J0_9BURK</name>
<dbReference type="InterPro" id="IPR040756">
    <property type="entry name" value="Peptidase_M61_N"/>
</dbReference>
<sequence>MNVHYEVTLDPTSHELGVELAIDGVPSGQLVLATPTWVPGAYEFAPFARDLFDVRATDASTGAALTVRRHGWSAYAIDVPARGAADRAVTVRYRAAAASVAMSEACGVLGDQHGVLLGTRYLRVTAHDGRCTVRYHVPDGWAIHHPSGATRLSPQSWEYDSYARLLDTPVSFGAFDRITREVRGTPFHHVFLTRALGFEANVEGFVEDLCEIAAVYHDIFGAFPFDDYTFVLSFNPNDAWGLEHLTSTMAGLDPATFHDSDQYNVSLRVCAHELFHAWNVRRLRPAPLGRFDFERGGFSEGLWVAEGFTRYYEFLSCTRTAVYTPAQFISAVTGYYTHLAALPAWRHVSPADASAAAYLNHDKYPGRANSAIDYYDAGMVIAFELDAILRLETGGAQSLDTVFAAFYDTFAGKGVGYTIDDVCEFFERYRPGLGNCLRTKVVEPAKLALPERLRALGFDVSEGEVPYCGLLLADDTGPAVYSVLDGSPASRSGLAAEDVIVAVDSYPFSLEALNGAVRQGADTTLDVLRGNQRRRYTIQPGERSTLVSLRWAGNARQAALISQWLKQPFAPTAGQPFPLDFYENFHGIETVI</sequence>
<accession>A0A1H7M2J0</accession>
<evidence type="ECO:0000313" key="3">
    <source>
        <dbReference type="EMBL" id="SEL05371.1"/>
    </source>
</evidence>
<keyword evidence="3" id="KW-0378">Hydrolase</keyword>
<dbReference type="InterPro" id="IPR036034">
    <property type="entry name" value="PDZ_sf"/>
</dbReference>
<dbReference type="InterPro" id="IPR027268">
    <property type="entry name" value="Peptidase_M4/M1_CTD_sf"/>
</dbReference>
<dbReference type="EMBL" id="FOAJ01000004">
    <property type="protein sequence ID" value="SEL05371.1"/>
    <property type="molecule type" value="Genomic_DNA"/>
</dbReference>
<dbReference type="InterPro" id="IPR024191">
    <property type="entry name" value="Peptidase_M61"/>
</dbReference>
<feature type="domain" description="Peptidase M61 catalytic" evidence="1">
    <location>
        <begin position="267"/>
        <end position="381"/>
    </location>
</feature>
<dbReference type="Gene3D" id="2.30.42.10">
    <property type="match status" value="1"/>
</dbReference>
<evidence type="ECO:0000313" key="4">
    <source>
        <dbReference type="Proteomes" id="UP000199120"/>
    </source>
</evidence>
<dbReference type="Proteomes" id="UP000199120">
    <property type="component" value="Unassembled WGS sequence"/>
</dbReference>